<dbReference type="EMBL" id="JASJOU010000001">
    <property type="protein sequence ID" value="MDJ1499743.1"/>
    <property type="molecule type" value="Genomic_DNA"/>
</dbReference>
<comment type="caution">
    <text evidence="3">The sequence shown here is derived from an EMBL/GenBank/DDBJ whole genome shotgun (WGS) entry which is preliminary data.</text>
</comment>
<feature type="compositionally biased region" description="Polar residues" evidence="1">
    <location>
        <begin position="90"/>
        <end position="100"/>
    </location>
</feature>
<keyword evidence="4" id="KW-1185">Reference proteome</keyword>
<evidence type="ECO:0000313" key="3">
    <source>
        <dbReference type="EMBL" id="MDJ1499743.1"/>
    </source>
</evidence>
<sequence>MKNFSKRQIKLLLILGPSFVFLFIYFLVSVLFVNTTDRHMLTTNRELKQYKPGMYHRFINVLHEKMLFVEDKKPKHPKHHISHSTESDSSKINVSKNVAH</sequence>
<keyword evidence="2" id="KW-0812">Transmembrane</keyword>
<organism evidence="3 4">
    <name type="scientific">Xanthocytophaga agilis</name>
    <dbReference type="NCBI Taxonomy" id="3048010"/>
    <lineage>
        <taxon>Bacteria</taxon>
        <taxon>Pseudomonadati</taxon>
        <taxon>Bacteroidota</taxon>
        <taxon>Cytophagia</taxon>
        <taxon>Cytophagales</taxon>
        <taxon>Rhodocytophagaceae</taxon>
        <taxon>Xanthocytophaga</taxon>
    </lineage>
</organism>
<dbReference type="AlphaFoldDB" id="A0AAE3UEN7"/>
<name>A0AAE3UEN7_9BACT</name>
<evidence type="ECO:0000256" key="2">
    <source>
        <dbReference type="SAM" id="Phobius"/>
    </source>
</evidence>
<keyword evidence="2" id="KW-1133">Transmembrane helix</keyword>
<keyword evidence="2" id="KW-0472">Membrane</keyword>
<accession>A0AAE3UEN7</accession>
<gene>
    <name evidence="3" type="ORF">QNI22_03755</name>
</gene>
<proteinExistence type="predicted"/>
<dbReference type="RefSeq" id="WP_314509293.1">
    <property type="nucleotide sequence ID" value="NZ_JASJOU010000001.1"/>
</dbReference>
<protein>
    <submittedName>
        <fullName evidence="3">Uncharacterized protein</fullName>
    </submittedName>
</protein>
<evidence type="ECO:0000313" key="4">
    <source>
        <dbReference type="Proteomes" id="UP001232063"/>
    </source>
</evidence>
<evidence type="ECO:0000256" key="1">
    <source>
        <dbReference type="SAM" id="MobiDB-lite"/>
    </source>
</evidence>
<dbReference type="Proteomes" id="UP001232063">
    <property type="component" value="Unassembled WGS sequence"/>
</dbReference>
<feature type="region of interest" description="Disordered" evidence="1">
    <location>
        <begin position="73"/>
        <end position="100"/>
    </location>
</feature>
<reference evidence="3" key="1">
    <citation type="submission" date="2023-05" db="EMBL/GenBank/DDBJ databases">
        <authorList>
            <person name="Zhang X."/>
        </authorList>
    </citation>
    <scope>NUCLEOTIDE SEQUENCE</scope>
    <source>
        <strain evidence="3">BD1B2-1</strain>
    </source>
</reference>
<feature type="transmembrane region" description="Helical" evidence="2">
    <location>
        <begin position="12"/>
        <end position="33"/>
    </location>
</feature>